<dbReference type="SUPFAM" id="SSF63825">
    <property type="entry name" value="YWTD domain"/>
    <property type="match status" value="1"/>
</dbReference>
<evidence type="ECO:0000256" key="1">
    <source>
        <dbReference type="SAM" id="Phobius"/>
    </source>
</evidence>
<keyword evidence="1" id="KW-1133">Transmembrane helix</keyword>
<reference evidence="2" key="2">
    <citation type="journal article" date="2021" name="PeerJ">
        <title>Extensive microbial diversity within the chicken gut microbiome revealed by metagenomics and culture.</title>
        <authorList>
            <person name="Gilroy R."/>
            <person name="Ravi A."/>
            <person name="Getino M."/>
            <person name="Pursley I."/>
            <person name="Horton D.L."/>
            <person name="Alikhan N.F."/>
            <person name="Baker D."/>
            <person name="Gharbi K."/>
            <person name="Hall N."/>
            <person name="Watson M."/>
            <person name="Adriaenssens E.M."/>
            <person name="Foster-Nyarko E."/>
            <person name="Jarju S."/>
            <person name="Secka A."/>
            <person name="Antonio M."/>
            <person name="Oren A."/>
            <person name="Chaudhuri R.R."/>
            <person name="La Ragione R."/>
            <person name="Hildebrand F."/>
            <person name="Pallen M.J."/>
        </authorList>
    </citation>
    <scope>NUCLEOTIDE SEQUENCE</scope>
    <source>
        <strain evidence="2">ChiBcec7-5410</strain>
    </source>
</reference>
<comment type="caution">
    <text evidence="2">The sequence shown here is derived from an EMBL/GenBank/DDBJ whole genome shotgun (WGS) entry which is preliminary data.</text>
</comment>
<evidence type="ECO:0000313" key="2">
    <source>
        <dbReference type="EMBL" id="HIT94550.1"/>
    </source>
</evidence>
<gene>
    <name evidence="2" type="ORF">IAC43_05150</name>
</gene>
<reference evidence="2" key="1">
    <citation type="submission" date="2020-10" db="EMBL/GenBank/DDBJ databases">
        <authorList>
            <person name="Gilroy R."/>
        </authorList>
    </citation>
    <scope>NUCLEOTIDE SEQUENCE</scope>
    <source>
        <strain evidence="2">ChiBcec7-5410</strain>
    </source>
</reference>
<proteinExistence type="predicted"/>
<keyword evidence="1" id="KW-0812">Transmembrane</keyword>
<feature type="transmembrane region" description="Helical" evidence="1">
    <location>
        <begin position="12"/>
        <end position="31"/>
    </location>
</feature>
<organism evidence="2 3">
    <name type="scientific">Candidatus Faecivivens stercoripullorum</name>
    <dbReference type="NCBI Taxonomy" id="2840805"/>
    <lineage>
        <taxon>Bacteria</taxon>
        <taxon>Bacillati</taxon>
        <taxon>Bacillota</taxon>
        <taxon>Clostridia</taxon>
        <taxon>Eubacteriales</taxon>
        <taxon>Oscillospiraceae</taxon>
        <taxon>Oscillospiraceae incertae sedis</taxon>
        <taxon>Candidatus Faecivivens</taxon>
    </lineage>
</organism>
<name>A0A9D1H626_9FIRM</name>
<evidence type="ECO:0000313" key="3">
    <source>
        <dbReference type="Proteomes" id="UP000824160"/>
    </source>
</evidence>
<accession>A0A9D1H626</accession>
<dbReference type="Proteomes" id="UP000824160">
    <property type="component" value="Unassembled WGS sequence"/>
</dbReference>
<feature type="non-terminal residue" evidence="2">
    <location>
        <position position="267"/>
    </location>
</feature>
<protein>
    <submittedName>
        <fullName evidence="2">Uncharacterized protein</fullName>
    </submittedName>
</protein>
<keyword evidence="1" id="KW-0472">Membrane</keyword>
<dbReference type="EMBL" id="DVLW01000140">
    <property type="protein sequence ID" value="HIT94550.1"/>
    <property type="molecule type" value="Genomic_DNA"/>
</dbReference>
<dbReference type="AlphaFoldDB" id="A0A9D1H626"/>
<sequence>MLRELGKKKPTILFMIIFVVVYGVLMLLSWFPDESALFVPISSETRQVFPFNRLSGTAAAEDRTIYFRSLDGCLCSWDGNEVRTLIGDGEFNGQYLHAEKGVLFYSDMEQLGLIAYEPASGISEVIVDYTELKDFSRVHNAFWWSDGEYYYFLNRQANSTSYAVWQVYLEPEAKNKYSNVRNKITRSELDSVDKLHNICWLTGDYLVCTTALHLPDATEDNGDIVLYNYKTGEWKTILEYQDGVYDDPIGVLDDRLVVPYLDGQYIA</sequence>